<accession>A0A225DRQ7</accession>
<name>A0A225DRQ7_9BACT</name>
<gene>
    <name evidence="2" type="ORF">FRUB_03590</name>
</gene>
<comment type="caution">
    <text evidence="2">The sequence shown here is derived from an EMBL/GenBank/DDBJ whole genome shotgun (WGS) entry which is preliminary data.</text>
</comment>
<evidence type="ECO:0000313" key="3">
    <source>
        <dbReference type="Proteomes" id="UP000214646"/>
    </source>
</evidence>
<organism evidence="2 3">
    <name type="scientific">Fimbriiglobus ruber</name>
    <dbReference type="NCBI Taxonomy" id="1908690"/>
    <lineage>
        <taxon>Bacteria</taxon>
        <taxon>Pseudomonadati</taxon>
        <taxon>Planctomycetota</taxon>
        <taxon>Planctomycetia</taxon>
        <taxon>Gemmatales</taxon>
        <taxon>Gemmataceae</taxon>
        <taxon>Fimbriiglobus</taxon>
    </lineage>
</organism>
<dbReference type="Gene3D" id="3.30.470.30">
    <property type="entry name" value="DNA ligase/mRNA capping enzyme"/>
    <property type="match status" value="1"/>
</dbReference>
<dbReference type="Pfam" id="PF09414">
    <property type="entry name" value="RNA_ligase"/>
    <property type="match status" value="1"/>
</dbReference>
<dbReference type="EMBL" id="NIDE01000004">
    <property type="protein sequence ID" value="OWK43991.1"/>
    <property type="molecule type" value="Genomic_DNA"/>
</dbReference>
<evidence type="ECO:0000259" key="1">
    <source>
        <dbReference type="Pfam" id="PF09414"/>
    </source>
</evidence>
<protein>
    <submittedName>
        <fullName evidence="2">DNA ligase III-like protein</fullName>
    </submittedName>
</protein>
<keyword evidence="2" id="KW-0436">Ligase</keyword>
<dbReference type="SUPFAM" id="SSF56091">
    <property type="entry name" value="DNA ligase/mRNA capping enzyme, catalytic domain"/>
    <property type="match status" value="1"/>
</dbReference>
<proteinExistence type="predicted"/>
<dbReference type="InterPro" id="IPR052732">
    <property type="entry name" value="Cell-binding_unc_protein"/>
</dbReference>
<dbReference type="PANTHER" id="PTHR43883:SF1">
    <property type="entry name" value="GLUCONOKINASE"/>
    <property type="match status" value="1"/>
</dbReference>
<dbReference type="PANTHER" id="PTHR43883">
    <property type="entry name" value="SLR0207 PROTEIN"/>
    <property type="match status" value="1"/>
</dbReference>
<keyword evidence="3" id="KW-1185">Reference proteome</keyword>
<evidence type="ECO:0000313" key="2">
    <source>
        <dbReference type="EMBL" id="OWK43991.1"/>
    </source>
</evidence>
<dbReference type="Proteomes" id="UP000214646">
    <property type="component" value="Unassembled WGS sequence"/>
</dbReference>
<dbReference type="InterPro" id="IPR021122">
    <property type="entry name" value="RNA_ligase_dom_REL/Rnl2"/>
</dbReference>
<feature type="domain" description="RNA ligase" evidence="1">
    <location>
        <begin position="37"/>
        <end position="218"/>
    </location>
</feature>
<reference evidence="3" key="1">
    <citation type="submission" date="2017-06" db="EMBL/GenBank/DDBJ databases">
        <title>Genome analysis of Fimbriiglobus ruber SP5, the first member of the order Planctomycetales with confirmed chitinolytic capability.</title>
        <authorList>
            <person name="Ravin N.V."/>
            <person name="Rakitin A.L."/>
            <person name="Ivanova A.A."/>
            <person name="Beletsky A.V."/>
            <person name="Kulichevskaya I.S."/>
            <person name="Mardanov A.V."/>
            <person name="Dedysh S.N."/>
        </authorList>
    </citation>
    <scope>NUCLEOTIDE SEQUENCE [LARGE SCALE GENOMIC DNA]</scope>
    <source>
        <strain evidence="3">SP5</strain>
    </source>
</reference>
<dbReference type="GO" id="GO:0016874">
    <property type="term" value="F:ligase activity"/>
    <property type="evidence" value="ECO:0007669"/>
    <property type="project" value="UniProtKB-KW"/>
</dbReference>
<dbReference type="AlphaFoldDB" id="A0A225DRQ7"/>
<sequence>MRTMFKYPRTQHLSGSRLQVGDEDLDAVPMAALAGRHVVIEEKMDGANCGLSFDADAGLLLQSRGHYLVGGPREKQFNLFKQWAATVGDRLFDAIGGRYVVYGEWLYAKHTVYYDALPHYFMEFDVLDTETGTFLDTPRRAALLKDVPHVPVKVLYAGEFPGEDALRAFVGPSYFATDRAATRLRDDVARLGWDVDRAVRQSDVSGTMEGLYVKVEEGGEVVGRYKFVRAEFQQLVTADGHWQDRPLIPNRLADGVDLFAGIDRVGS</sequence>